<gene>
    <name evidence="1" type="ORF">SPARVUS_LOCUS2400320</name>
</gene>
<accession>A0ABN9B901</accession>
<dbReference type="Proteomes" id="UP001162483">
    <property type="component" value="Unassembled WGS sequence"/>
</dbReference>
<feature type="non-terminal residue" evidence="1">
    <location>
        <position position="1"/>
    </location>
</feature>
<comment type="caution">
    <text evidence="1">The sequence shown here is derived from an EMBL/GenBank/DDBJ whole genome shotgun (WGS) entry which is preliminary data.</text>
</comment>
<dbReference type="EMBL" id="CATNWA010002894">
    <property type="protein sequence ID" value="CAI9544027.1"/>
    <property type="molecule type" value="Genomic_DNA"/>
</dbReference>
<evidence type="ECO:0000313" key="1">
    <source>
        <dbReference type="EMBL" id="CAI9544027.1"/>
    </source>
</evidence>
<reference evidence="1" key="1">
    <citation type="submission" date="2023-05" db="EMBL/GenBank/DDBJ databases">
        <authorList>
            <person name="Stuckert A."/>
        </authorList>
    </citation>
    <scope>NUCLEOTIDE SEQUENCE</scope>
</reference>
<name>A0ABN9B901_9NEOB</name>
<organism evidence="1 2">
    <name type="scientific">Staurois parvus</name>
    <dbReference type="NCBI Taxonomy" id="386267"/>
    <lineage>
        <taxon>Eukaryota</taxon>
        <taxon>Metazoa</taxon>
        <taxon>Chordata</taxon>
        <taxon>Craniata</taxon>
        <taxon>Vertebrata</taxon>
        <taxon>Euteleostomi</taxon>
        <taxon>Amphibia</taxon>
        <taxon>Batrachia</taxon>
        <taxon>Anura</taxon>
        <taxon>Neobatrachia</taxon>
        <taxon>Ranoidea</taxon>
        <taxon>Ranidae</taxon>
        <taxon>Staurois</taxon>
    </lineage>
</organism>
<evidence type="ECO:0000313" key="2">
    <source>
        <dbReference type="Proteomes" id="UP001162483"/>
    </source>
</evidence>
<sequence>IFANSSVRKFFANRSICEPRYHCICKSLIDRGHLLKLWTVLRHPILKCEKLF</sequence>
<proteinExistence type="predicted"/>
<evidence type="ECO:0008006" key="3">
    <source>
        <dbReference type="Google" id="ProtNLM"/>
    </source>
</evidence>
<keyword evidence="2" id="KW-1185">Reference proteome</keyword>
<protein>
    <recommendedName>
        <fullName evidence="3">Maturase K</fullName>
    </recommendedName>
</protein>